<dbReference type="GO" id="GO:0043023">
    <property type="term" value="F:ribosomal large subunit binding"/>
    <property type="evidence" value="ECO:0007669"/>
    <property type="project" value="TreeGrafter"/>
</dbReference>
<comment type="subcellular location">
    <subcellularLocation>
        <location evidence="1">Mitochondrion</location>
    </subcellularLocation>
</comment>
<dbReference type="Pfam" id="PF02410">
    <property type="entry name" value="RsfS"/>
    <property type="match status" value="1"/>
</dbReference>
<comment type="function">
    <text evidence="4">Required for normal mitochondrial ribosome function and mitochondrial translation. May play a role in ribosome biogenesis by preventing premature association of the 28S and 39S ribosomal subunits. Interacts with mitochondrial ribosomal protein uL14m (MRPL14), probably blocking formation of intersubunit bridge B8, preventing association of the 28S and 39S ribosomal subunits. Addition to isolated mitochondrial ribosomal subunits partially inhibits translation, probably by interfering with the association of the 28S and 39S ribosomal subunits and the formation of functional ribosomes. May also participate in the assembly and/or regulation of the stability of the large subunit of the mitochondrial ribosome. May function as a ribosomal silencing factor.</text>
</comment>
<keyword evidence="3" id="KW-0496">Mitochondrion</keyword>
<dbReference type="Proteomes" id="UP000728032">
    <property type="component" value="Unassembled WGS sequence"/>
</dbReference>
<evidence type="ECO:0000256" key="5">
    <source>
        <dbReference type="ARBA" id="ARBA00073331"/>
    </source>
</evidence>
<proteinExistence type="inferred from homology"/>
<feature type="compositionally biased region" description="Basic and acidic residues" evidence="6">
    <location>
        <begin position="99"/>
        <end position="112"/>
    </location>
</feature>
<dbReference type="InterPro" id="IPR043519">
    <property type="entry name" value="NT_sf"/>
</dbReference>
<dbReference type="HAMAP" id="MF_01477">
    <property type="entry name" value="Iojap_RsfS"/>
    <property type="match status" value="1"/>
</dbReference>
<accession>A0A7R9LJU6</accession>
<comment type="similarity">
    <text evidence="2">Belongs to the Iojap/RsfS family.</text>
</comment>
<evidence type="ECO:0000313" key="8">
    <source>
        <dbReference type="Proteomes" id="UP000728032"/>
    </source>
</evidence>
<feature type="compositionally biased region" description="Polar residues" evidence="6">
    <location>
        <begin position="70"/>
        <end position="82"/>
    </location>
</feature>
<evidence type="ECO:0000256" key="2">
    <source>
        <dbReference type="ARBA" id="ARBA00010574"/>
    </source>
</evidence>
<dbReference type="GO" id="GO:0017148">
    <property type="term" value="P:negative regulation of translation"/>
    <property type="evidence" value="ECO:0007669"/>
    <property type="project" value="TreeGrafter"/>
</dbReference>
<gene>
    <name evidence="7" type="ORF">ONB1V03_LOCUS3899</name>
</gene>
<dbReference type="NCBIfam" id="TIGR00090">
    <property type="entry name" value="rsfS_iojap_ybeB"/>
    <property type="match status" value="1"/>
</dbReference>
<evidence type="ECO:0000313" key="7">
    <source>
        <dbReference type="EMBL" id="CAD7643000.1"/>
    </source>
</evidence>
<protein>
    <recommendedName>
        <fullName evidence="5">Mitochondrial assembly of ribosomal large subunit protein 1</fullName>
    </recommendedName>
</protein>
<name>A0A7R9LJU6_9ACAR</name>
<dbReference type="GO" id="GO:0005739">
    <property type="term" value="C:mitochondrion"/>
    <property type="evidence" value="ECO:0007669"/>
    <property type="project" value="UniProtKB-SubCell"/>
</dbReference>
<evidence type="ECO:0000256" key="6">
    <source>
        <dbReference type="SAM" id="MobiDB-lite"/>
    </source>
</evidence>
<dbReference type="FunFam" id="3.30.460.10:FF:000018">
    <property type="entry name" value="Mitochondrial assembly of ribosomal large subunit 1"/>
    <property type="match status" value="1"/>
</dbReference>
<dbReference type="AlphaFoldDB" id="A0A7R9LJU6"/>
<organism evidence="7">
    <name type="scientific">Oppiella nova</name>
    <dbReference type="NCBI Taxonomy" id="334625"/>
    <lineage>
        <taxon>Eukaryota</taxon>
        <taxon>Metazoa</taxon>
        <taxon>Ecdysozoa</taxon>
        <taxon>Arthropoda</taxon>
        <taxon>Chelicerata</taxon>
        <taxon>Arachnida</taxon>
        <taxon>Acari</taxon>
        <taxon>Acariformes</taxon>
        <taxon>Sarcoptiformes</taxon>
        <taxon>Oribatida</taxon>
        <taxon>Brachypylina</taxon>
        <taxon>Oppioidea</taxon>
        <taxon>Oppiidae</taxon>
        <taxon>Oppiella</taxon>
    </lineage>
</organism>
<dbReference type="InterPro" id="IPR004394">
    <property type="entry name" value="Iojap/RsfS/C7orf30"/>
</dbReference>
<sequence>MSFVSRCMRNKALIVSKCNNSLRFQCNSHRFAVKDKPINSPIISAHLRPNNQSFSYHKYMKCSQSQRFMSNVTQKSSQTDDNSASDDSKQPATEEEDESVSRELKRSTESKFRKYSDDDSQVIYDVSEELDEEIYLYQQKPKNFEAKLEAMDTERGVNGVFDIHQLVDLLRSENLRDIAVIEVPEELNYCQHLVLVTAKSQRQINAFMEYFNKVYKMKKHRKDPFLDIGGNDAIDWKVVDMKNIVLHVFLAKTREYYDIETLWTVGYEFDDKIQRPEADTTIDIMEKHMKYLETIKPLKNY</sequence>
<evidence type="ECO:0000256" key="4">
    <source>
        <dbReference type="ARBA" id="ARBA00053669"/>
    </source>
</evidence>
<reference evidence="7" key="1">
    <citation type="submission" date="2020-11" db="EMBL/GenBank/DDBJ databases">
        <authorList>
            <person name="Tran Van P."/>
        </authorList>
    </citation>
    <scope>NUCLEOTIDE SEQUENCE</scope>
</reference>
<keyword evidence="8" id="KW-1185">Reference proteome</keyword>
<dbReference type="GO" id="GO:0090071">
    <property type="term" value="P:negative regulation of ribosome biogenesis"/>
    <property type="evidence" value="ECO:0007669"/>
    <property type="project" value="TreeGrafter"/>
</dbReference>
<dbReference type="SUPFAM" id="SSF81301">
    <property type="entry name" value="Nucleotidyltransferase"/>
    <property type="match status" value="1"/>
</dbReference>
<dbReference type="PANTHER" id="PTHR21043">
    <property type="entry name" value="IOJAP SUPERFAMILY ORTHOLOG"/>
    <property type="match status" value="1"/>
</dbReference>
<evidence type="ECO:0000256" key="3">
    <source>
        <dbReference type="ARBA" id="ARBA00023128"/>
    </source>
</evidence>
<dbReference type="Gene3D" id="3.30.460.10">
    <property type="entry name" value="Beta Polymerase, domain 2"/>
    <property type="match status" value="1"/>
</dbReference>
<evidence type="ECO:0000256" key="1">
    <source>
        <dbReference type="ARBA" id="ARBA00004173"/>
    </source>
</evidence>
<feature type="region of interest" description="Disordered" evidence="6">
    <location>
        <begin position="70"/>
        <end position="112"/>
    </location>
</feature>
<dbReference type="OrthoDB" id="21330at2759"/>
<dbReference type="PANTHER" id="PTHR21043:SF0">
    <property type="entry name" value="MITOCHONDRIAL ASSEMBLY OF RIBOSOMAL LARGE SUBUNIT PROTEIN 1"/>
    <property type="match status" value="1"/>
</dbReference>
<dbReference type="EMBL" id="CAJPVJ010001233">
    <property type="protein sequence ID" value="CAG2164343.1"/>
    <property type="molecule type" value="Genomic_DNA"/>
</dbReference>
<dbReference type="EMBL" id="OC916058">
    <property type="protein sequence ID" value="CAD7643000.1"/>
    <property type="molecule type" value="Genomic_DNA"/>
</dbReference>